<dbReference type="SUPFAM" id="SSF52972">
    <property type="entry name" value="ITPase-like"/>
    <property type="match status" value="1"/>
</dbReference>
<keyword evidence="2 4" id="KW-0378">Hydrolase</keyword>
<comment type="catalytic activity">
    <reaction evidence="4">
        <text>UTP + H2O = UMP + diphosphate + H(+)</text>
        <dbReference type="Rhea" id="RHEA:29395"/>
        <dbReference type="ChEBI" id="CHEBI:15377"/>
        <dbReference type="ChEBI" id="CHEBI:15378"/>
        <dbReference type="ChEBI" id="CHEBI:33019"/>
        <dbReference type="ChEBI" id="CHEBI:46398"/>
        <dbReference type="ChEBI" id="CHEBI:57865"/>
        <dbReference type="EC" id="3.6.1.9"/>
    </reaction>
</comment>
<keyword evidence="4" id="KW-0963">Cytoplasm</keyword>
<comment type="catalytic activity">
    <reaction evidence="4">
        <text>dTTP + H2O = dTMP + diphosphate + H(+)</text>
        <dbReference type="Rhea" id="RHEA:28534"/>
        <dbReference type="ChEBI" id="CHEBI:15377"/>
        <dbReference type="ChEBI" id="CHEBI:15378"/>
        <dbReference type="ChEBI" id="CHEBI:33019"/>
        <dbReference type="ChEBI" id="CHEBI:37568"/>
        <dbReference type="ChEBI" id="CHEBI:63528"/>
        <dbReference type="EC" id="3.6.1.9"/>
    </reaction>
</comment>
<protein>
    <recommendedName>
        <fullName evidence="4">dTTP/UTP pyrophosphatase</fullName>
        <shortName evidence="4">dTTPase/UTPase</shortName>
        <ecNumber evidence="4">3.6.1.9</ecNumber>
    </recommendedName>
    <alternativeName>
        <fullName evidence="4">Nucleoside triphosphate pyrophosphatase</fullName>
    </alternativeName>
    <alternativeName>
        <fullName evidence="4">Nucleotide pyrophosphatase</fullName>
        <shortName evidence="4">Nucleotide PPase</shortName>
    </alternativeName>
</protein>
<dbReference type="PANTHER" id="PTHR43213">
    <property type="entry name" value="BIFUNCTIONAL DTTP/UTP PYROPHOSPHATASE/METHYLTRANSFERASE PROTEIN-RELATED"/>
    <property type="match status" value="1"/>
</dbReference>
<evidence type="ECO:0000313" key="5">
    <source>
        <dbReference type="EMBL" id="GGD11328.1"/>
    </source>
</evidence>
<dbReference type="HAMAP" id="MF_00528">
    <property type="entry name" value="Maf"/>
    <property type="match status" value="1"/>
</dbReference>
<gene>
    <name evidence="5" type="ORF">GCM10007418_32900</name>
</gene>
<feature type="site" description="Important for substrate specificity" evidence="4">
    <location>
        <position position="159"/>
    </location>
</feature>
<evidence type="ECO:0000313" key="6">
    <source>
        <dbReference type="Proteomes" id="UP000638188"/>
    </source>
</evidence>
<dbReference type="NCBIfam" id="TIGR00172">
    <property type="entry name" value="maf"/>
    <property type="match status" value="1"/>
</dbReference>
<feature type="site" description="Important for substrate specificity" evidence="4">
    <location>
        <position position="18"/>
    </location>
</feature>
<comment type="similarity">
    <text evidence="4">Belongs to the Maf family. YhdE subfamily.</text>
</comment>
<dbReference type="PIRSF" id="PIRSF006305">
    <property type="entry name" value="Maf"/>
    <property type="match status" value="1"/>
</dbReference>
<comment type="caution">
    <text evidence="5">The sequence shown here is derived from an EMBL/GenBank/DDBJ whole genome shotgun (WGS) entry which is preliminary data.</text>
</comment>
<sequence length="210" mass="22152">MYSEPKTAPFYLASASPRRSELLTQIGVVHRQFACSIDESVRAGEGAVDYVERVTRAKALAGQHQAPDGAVVLAADTAVVIDDRILGKPMDADDAAVMLRSLSGRTHRVITAVAVACGERIEVIRVDTDVSFRPIAAAEIQAYWMTGEPADKAGGYAIQGLGAVFVAMIQGSYSAVVGLPLAETAQLLSSFGVDCWQGRQAESPSGLTQA</sequence>
<comment type="cofactor">
    <cofactor evidence="1 4">
        <name>a divalent metal cation</name>
        <dbReference type="ChEBI" id="CHEBI:60240"/>
    </cofactor>
</comment>
<name>A0ABQ1Q4E6_9GAMM</name>
<dbReference type="InterPro" id="IPR003697">
    <property type="entry name" value="Maf-like"/>
</dbReference>
<comment type="caution">
    <text evidence="4">Lacks conserved residue(s) required for the propagation of feature annotation.</text>
</comment>
<feature type="active site" description="Proton acceptor" evidence="4">
    <location>
        <position position="76"/>
    </location>
</feature>
<dbReference type="Proteomes" id="UP000638188">
    <property type="component" value="Unassembled WGS sequence"/>
</dbReference>
<organism evidence="5 6">
    <name type="scientific">Halopseudomonas salina</name>
    <dbReference type="NCBI Taxonomy" id="1323744"/>
    <lineage>
        <taxon>Bacteria</taxon>
        <taxon>Pseudomonadati</taxon>
        <taxon>Pseudomonadota</taxon>
        <taxon>Gammaproteobacteria</taxon>
        <taxon>Pseudomonadales</taxon>
        <taxon>Pseudomonadaceae</taxon>
        <taxon>Halopseudomonas</taxon>
    </lineage>
</organism>
<evidence type="ECO:0000256" key="4">
    <source>
        <dbReference type="HAMAP-Rule" id="MF_00528"/>
    </source>
</evidence>
<keyword evidence="6" id="KW-1185">Reference proteome</keyword>
<comment type="subcellular location">
    <subcellularLocation>
        <location evidence="4">Cytoplasm</location>
    </subcellularLocation>
</comment>
<dbReference type="RefSeq" id="WP_150279186.1">
    <property type="nucleotide sequence ID" value="NZ_BMFF01000009.1"/>
</dbReference>
<dbReference type="Pfam" id="PF02545">
    <property type="entry name" value="Maf"/>
    <property type="match status" value="1"/>
</dbReference>
<evidence type="ECO:0000256" key="3">
    <source>
        <dbReference type="ARBA" id="ARBA00023080"/>
    </source>
</evidence>
<evidence type="ECO:0000256" key="2">
    <source>
        <dbReference type="ARBA" id="ARBA00022801"/>
    </source>
</evidence>
<proteinExistence type="inferred from homology"/>
<reference evidence="6" key="1">
    <citation type="journal article" date="2019" name="Int. J. Syst. Evol. Microbiol.">
        <title>The Global Catalogue of Microorganisms (GCM) 10K type strain sequencing project: providing services to taxonomists for standard genome sequencing and annotation.</title>
        <authorList>
            <consortium name="The Broad Institute Genomics Platform"/>
            <consortium name="The Broad Institute Genome Sequencing Center for Infectious Disease"/>
            <person name="Wu L."/>
            <person name="Ma J."/>
        </authorList>
    </citation>
    <scope>NUCLEOTIDE SEQUENCE [LARGE SCALE GENOMIC DNA]</scope>
    <source>
        <strain evidence="6">CGMCC 1.12482</strain>
    </source>
</reference>
<dbReference type="PANTHER" id="PTHR43213:SF5">
    <property type="entry name" value="BIFUNCTIONAL DTTP_UTP PYROPHOSPHATASE_METHYLTRANSFERASE PROTEIN-RELATED"/>
    <property type="match status" value="1"/>
</dbReference>
<accession>A0ABQ1Q4E6</accession>
<dbReference type="Gene3D" id="3.90.950.10">
    <property type="match status" value="1"/>
</dbReference>
<keyword evidence="3 4" id="KW-0546">Nucleotide metabolism</keyword>
<dbReference type="EC" id="3.6.1.9" evidence="4"/>
<comment type="function">
    <text evidence="4">Nucleoside triphosphate pyrophosphatase that hydrolyzes dTTP and UTP. May have a dual role in cell division arrest and in preventing the incorporation of modified nucleotides into cellular nucleic acids.</text>
</comment>
<dbReference type="InterPro" id="IPR029001">
    <property type="entry name" value="ITPase-like_fam"/>
</dbReference>
<feature type="site" description="Important for substrate specificity" evidence="4">
    <location>
        <position position="77"/>
    </location>
</feature>
<dbReference type="CDD" id="cd00555">
    <property type="entry name" value="Maf"/>
    <property type="match status" value="1"/>
</dbReference>
<evidence type="ECO:0000256" key="1">
    <source>
        <dbReference type="ARBA" id="ARBA00001968"/>
    </source>
</evidence>
<dbReference type="EMBL" id="BMFF01000009">
    <property type="protein sequence ID" value="GGD11328.1"/>
    <property type="molecule type" value="Genomic_DNA"/>
</dbReference>